<feature type="transmembrane region" description="Helical" evidence="9">
    <location>
        <begin position="354"/>
        <end position="376"/>
    </location>
</feature>
<accession>A0ABT5SRF0</accession>
<evidence type="ECO:0000256" key="4">
    <source>
        <dbReference type="ARBA" id="ARBA00022692"/>
    </source>
</evidence>
<feature type="region of interest" description="Disordered" evidence="10">
    <location>
        <begin position="400"/>
        <end position="477"/>
    </location>
</feature>
<evidence type="ECO:0000313" key="13">
    <source>
        <dbReference type="Proteomes" id="UP001300763"/>
    </source>
</evidence>
<feature type="compositionally biased region" description="Low complexity" evidence="10">
    <location>
        <begin position="402"/>
        <end position="417"/>
    </location>
</feature>
<keyword evidence="13" id="KW-1185">Reference proteome</keyword>
<dbReference type="InterPro" id="IPR022645">
    <property type="entry name" value="SecD/SecF_bac"/>
</dbReference>
<evidence type="ECO:0000256" key="7">
    <source>
        <dbReference type="ARBA" id="ARBA00023010"/>
    </source>
</evidence>
<dbReference type="Pfam" id="PF02355">
    <property type="entry name" value="SecD_SecF_C"/>
    <property type="match status" value="1"/>
</dbReference>
<dbReference type="SUPFAM" id="SSF82866">
    <property type="entry name" value="Multidrug efflux transporter AcrB transmembrane domain"/>
    <property type="match status" value="1"/>
</dbReference>
<dbReference type="NCBIfam" id="TIGR00966">
    <property type="entry name" value="transloc_SecF"/>
    <property type="match status" value="1"/>
</dbReference>
<evidence type="ECO:0000256" key="3">
    <source>
        <dbReference type="ARBA" id="ARBA00022475"/>
    </source>
</evidence>
<dbReference type="NCBIfam" id="TIGR00916">
    <property type="entry name" value="2A0604s01"/>
    <property type="match status" value="1"/>
</dbReference>
<dbReference type="HAMAP" id="MF_01464_B">
    <property type="entry name" value="SecF_B"/>
    <property type="match status" value="1"/>
</dbReference>
<feature type="transmembrane region" description="Helical" evidence="9">
    <location>
        <begin position="327"/>
        <end position="348"/>
    </location>
</feature>
<organism evidence="12 13">
    <name type="scientific">Actinomycetospora lemnae</name>
    <dbReference type="NCBI Taxonomy" id="3019891"/>
    <lineage>
        <taxon>Bacteria</taxon>
        <taxon>Bacillati</taxon>
        <taxon>Actinomycetota</taxon>
        <taxon>Actinomycetes</taxon>
        <taxon>Pseudonocardiales</taxon>
        <taxon>Pseudonocardiaceae</taxon>
        <taxon>Actinomycetospora</taxon>
    </lineage>
</organism>
<name>A0ABT5SRF0_9PSEU</name>
<comment type="subcellular location">
    <subcellularLocation>
        <location evidence="1 9">Cell membrane</location>
        <topology evidence="1 9">Multi-pass membrane protein</topology>
    </subcellularLocation>
</comment>
<evidence type="ECO:0000256" key="10">
    <source>
        <dbReference type="SAM" id="MobiDB-lite"/>
    </source>
</evidence>
<keyword evidence="5 9" id="KW-0653">Protein transport</keyword>
<dbReference type="InterPro" id="IPR048634">
    <property type="entry name" value="SecD_SecF_C"/>
</dbReference>
<reference evidence="12 13" key="1">
    <citation type="submission" date="2023-02" db="EMBL/GenBank/DDBJ databases">
        <title>Genome sequencing required for Actinomycetospora new species description.</title>
        <authorList>
            <person name="Saimee Y."/>
            <person name="Duangmal K."/>
        </authorList>
    </citation>
    <scope>NUCLEOTIDE SEQUENCE [LARGE SCALE GENOMIC DNA]</scope>
    <source>
        <strain evidence="12 13">DW7H6</strain>
    </source>
</reference>
<gene>
    <name evidence="9 12" type="primary">secF</name>
    <name evidence="12" type="ORF">PGB27_06655</name>
</gene>
<sequence>MTHSTGPTGRRPQFHSGTGEPVGGERLDDLDRDDLADRDEDADLDDARDEPVDDTAEAPAAGTPRRRSRLDALYRGNGGLDIVGRSKTWYAVFGAALIICILSMVIRGFNFGIDFEGGTSVQLPATGANGPIETAQVEETYQQTLGFPATTVQSAGQGATSTIIIRSERLDIAQVVALREALFDRFQPLGVTGAPDPNAISDSAVSASWGGEITQQALIALAVFLVLVTIYLSFYFERRMAFAALVALANDIIITAGVYSLVGFEVSPATVIGLLTILGFSLYDTVVVFDKVRENTRGLLGLTRRTYAEAANLAVNQTLMRSLNTSLIAALPLIGLFVIGVVLLGVGVLGDLALVQLVGTIVGAASSVLLATPIVVDLAMRDKRWAAQAEKVAARRAKAARKAAAPAGDGDGSAASGTSGPSTDVLDTREVAAAGAGRSGTPRTGSAGSRAAAGAGAPRPGARPAGKAGRPSGKRRR</sequence>
<dbReference type="InterPro" id="IPR055344">
    <property type="entry name" value="SecD_SecF_C_bact"/>
</dbReference>
<feature type="compositionally biased region" description="Acidic residues" evidence="10">
    <location>
        <begin position="36"/>
        <end position="56"/>
    </location>
</feature>
<proteinExistence type="inferred from homology"/>
<keyword evidence="6 9" id="KW-1133">Transmembrane helix</keyword>
<dbReference type="PRINTS" id="PR01755">
    <property type="entry name" value="SECFTRNLCASE"/>
</dbReference>
<evidence type="ECO:0000256" key="2">
    <source>
        <dbReference type="ARBA" id="ARBA00022448"/>
    </source>
</evidence>
<evidence type="ECO:0000256" key="8">
    <source>
        <dbReference type="ARBA" id="ARBA00023136"/>
    </source>
</evidence>
<evidence type="ECO:0000256" key="6">
    <source>
        <dbReference type="ARBA" id="ARBA00022989"/>
    </source>
</evidence>
<feature type="compositionally biased region" description="Low complexity" evidence="10">
    <location>
        <begin position="445"/>
        <end position="471"/>
    </location>
</feature>
<comment type="similarity">
    <text evidence="9">Belongs to the SecD/SecF family. SecF subfamily.</text>
</comment>
<dbReference type="Gene3D" id="1.20.1640.10">
    <property type="entry name" value="Multidrug efflux transporter AcrB transmembrane domain"/>
    <property type="match status" value="1"/>
</dbReference>
<evidence type="ECO:0000256" key="5">
    <source>
        <dbReference type="ARBA" id="ARBA00022927"/>
    </source>
</evidence>
<evidence type="ECO:0000259" key="11">
    <source>
        <dbReference type="Pfam" id="PF02355"/>
    </source>
</evidence>
<feature type="region of interest" description="Disordered" evidence="10">
    <location>
        <begin position="1"/>
        <end position="67"/>
    </location>
</feature>
<dbReference type="PANTHER" id="PTHR30081:SF8">
    <property type="entry name" value="PROTEIN TRANSLOCASE SUBUNIT SECF"/>
    <property type="match status" value="1"/>
</dbReference>
<feature type="transmembrane region" description="Helical" evidence="9">
    <location>
        <begin position="241"/>
        <end position="262"/>
    </location>
</feature>
<evidence type="ECO:0000256" key="9">
    <source>
        <dbReference type="HAMAP-Rule" id="MF_01464"/>
    </source>
</evidence>
<comment type="function">
    <text evidence="9">Part of the Sec protein translocase complex. Interacts with the SecYEG preprotein conducting channel. SecDF uses the proton motive force (PMF) to complete protein translocation after the ATP-dependent function of SecA.</text>
</comment>
<feature type="transmembrane region" description="Helical" evidence="9">
    <location>
        <begin position="89"/>
        <end position="109"/>
    </location>
</feature>
<dbReference type="PANTHER" id="PTHR30081">
    <property type="entry name" value="PROTEIN-EXPORT MEMBRANE PROTEIN SEC"/>
    <property type="match status" value="1"/>
</dbReference>
<dbReference type="InterPro" id="IPR022813">
    <property type="entry name" value="SecD/SecF_arch_bac"/>
</dbReference>
<feature type="transmembrane region" description="Helical" evidence="9">
    <location>
        <begin position="213"/>
        <end position="234"/>
    </location>
</feature>
<dbReference type="InterPro" id="IPR005665">
    <property type="entry name" value="SecF_bac"/>
</dbReference>
<evidence type="ECO:0000256" key="1">
    <source>
        <dbReference type="ARBA" id="ARBA00004651"/>
    </source>
</evidence>
<dbReference type="Pfam" id="PF07549">
    <property type="entry name" value="Sec_GG"/>
    <property type="match status" value="1"/>
</dbReference>
<keyword evidence="4 9" id="KW-0812">Transmembrane</keyword>
<keyword evidence="3 9" id="KW-1003">Cell membrane</keyword>
<feature type="transmembrane region" description="Helical" evidence="9">
    <location>
        <begin position="268"/>
        <end position="289"/>
    </location>
</feature>
<keyword evidence="2 9" id="KW-0813">Transport</keyword>
<dbReference type="RefSeq" id="WP_274199552.1">
    <property type="nucleotide sequence ID" value="NZ_JAQZAO010000002.1"/>
</dbReference>
<comment type="subunit">
    <text evidence="9">Forms a complex with SecD. Part of the essential Sec protein translocation apparatus which comprises SecA, SecYEG and auxiliary proteins SecDF. Other proteins may also be involved.</text>
</comment>
<dbReference type="EMBL" id="JAQZAO010000002">
    <property type="protein sequence ID" value="MDD7965030.1"/>
    <property type="molecule type" value="Genomic_DNA"/>
</dbReference>
<feature type="compositionally biased region" description="Basic and acidic residues" evidence="10">
    <location>
        <begin position="23"/>
        <end position="35"/>
    </location>
</feature>
<keyword evidence="8 9" id="KW-0472">Membrane</keyword>
<protein>
    <recommendedName>
        <fullName evidence="9">Protein-export membrane protein SecF</fullName>
    </recommendedName>
</protein>
<dbReference type="InterPro" id="IPR022646">
    <property type="entry name" value="SecD/SecF_CS"/>
</dbReference>
<keyword evidence="7 9" id="KW-0811">Translocation</keyword>
<comment type="caution">
    <text evidence="12">The sequence shown here is derived from an EMBL/GenBank/DDBJ whole genome shotgun (WGS) entry which is preliminary data.</text>
</comment>
<feature type="domain" description="Protein export membrane protein SecD/SecF C-terminal" evidence="11">
    <location>
        <begin position="196"/>
        <end position="380"/>
    </location>
</feature>
<evidence type="ECO:0000313" key="12">
    <source>
        <dbReference type="EMBL" id="MDD7965030.1"/>
    </source>
</evidence>
<dbReference type="Proteomes" id="UP001300763">
    <property type="component" value="Unassembled WGS sequence"/>
</dbReference>